<dbReference type="GO" id="GO:0005886">
    <property type="term" value="C:plasma membrane"/>
    <property type="evidence" value="ECO:0007669"/>
    <property type="project" value="TreeGrafter"/>
</dbReference>
<organism evidence="2 3">
    <name type="scientific">Capnocytophaga endodontalis</name>
    <dbReference type="NCBI Taxonomy" id="2708117"/>
    <lineage>
        <taxon>Bacteria</taxon>
        <taxon>Pseudomonadati</taxon>
        <taxon>Bacteroidota</taxon>
        <taxon>Flavobacteriia</taxon>
        <taxon>Flavobacteriales</taxon>
        <taxon>Flavobacteriaceae</taxon>
        <taxon>Capnocytophaga</taxon>
    </lineage>
</organism>
<keyword evidence="1" id="KW-1133">Transmembrane helix</keyword>
<dbReference type="RefSeq" id="WP_088594131.1">
    <property type="nucleotide sequence ID" value="NZ_CP022022.1"/>
</dbReference>
<dbReference type="AlphaFoldDB" id="A0A1Z4BP59"/>
<keyword evidence="3" id="KW-1185">Reference proteome</keyword>
<protein>
    <submittedName>
        <fullName evidence="2">DUF445 domain-containing protein</fullName>
    </submittedName>
</protein>
<keyword evidence="1" id="KW-0472">Membrane</keyword>
<name>A0A1Z4BP59_9FLAO</name>
<gene>
    <name evidence="2" type="ORF">CBG49_08325</name>
</gene>
<dbReference type="PANTHER" id="PTHR38442">
    <property type="entry name" value="INNER MEMBRANE PROTEIN-RELATED"/>
    <property type="match status" value="1"/>
</dbReference>
<proteinExistence type="predicted"/>
<accession>A0A1Z4BP59</accession>
<evidence type="ECO:0000313" key="2">
    <source>
        <dbReference type="EMBL" id="ASF43079.1"/>
    </source>
</evidence>
<keyword evidence="1" id="KW-0812">Transmembrane</keyword>
<sequence>MEDKKRKLQHHKNIATGLFVLMLIIYMVMVVWHKKDPELTFIGYIKAFSEAAMVGALADWFAVTALFHKPLGLNIPHTNLIEERKNDIGENLGDFVVENFLKPKQIRPYITNIKVSTFIIEQLSKESTLTKIKSFVKDIPLNKKVSEALISFLDENKHQEFLQYVFEKIATYLFENEELIHQEIKEQFSSLTPSFLKNKIAKKVANGLYLLALKASEDETHPIRAEITAQLYEFAEKLNTPEWEQHLAKLLRTATECLTDELRQNAQLQHQIDAWVQKTAYQFVLKNKEEVGKLISHTVENWEGRELSEKLELEVGKDLQFIRINGTLVGGLVGLAIYALTQLF</sequence>
<dbReference type="KEGG" id="capn:CBG49_08325"/>
<dbReference type="Pfam" id="PF04286">
    <property type="entry name" value="DUF445"/>
    <property type="match status" value="2"/>
</dbReference>
<feature type="transmembrane region" description="Helical" evidence="1">
    <location>
        <begin position="12"/>
        <end position="32"/>
    </location>
</feature>
<dbReference type="Proteomes" id="UP000197007">
    <property type="component" value="Chromosome"/>
</dbReference>
<dbReference type="PANTHER" id="PTHR38442:SF1">
    <property type="entry name" value="INNER MEMBRANE PROTEIN"/>
    <property type="match status" value="1"/>
</dbReference>
<reference evidence="3" key="1">
    <citation type="submission" date="2017-06" db="EMBL/GenBank/DDBJ databases">
        <title>Complete genome sequence of Capnocytophaga sp. KCOM 1579 (=ChDC OS43) isolated from a human refractory periapical abscess lesion.</title>
        <authorList>
            <person name="Kook J.-K."/>
            <person name="Park S.-N."/>
            <person name="Lim Y.K."/>
            <person name="Roh H."/>
        </authorList>
    </citation>
    <scope>NUCLEOTIDE SEQUENCE [LARGE SCALE GENOMIC DNA]</scope>
    <source>
        <strain evidence="3">ChDC OS43</strain>
    </source>
</reference>
<evidence type="ECO:0000256" key="1">
    <source>
        <dbReference type="SAM" id="Phobius"/>
    </source>
</evidence>
<dbReference type="EMBL" id="CP022022">
    <property type="protein sequence ID" value="ASF43079.1"/>
    <property type="molecule type" value="Genomic_DNA"/>
</dbReference>
<evidence type="ECO:0000313" key="3">
    <source>
        <dbReference type="Proteomes" id="UP000197007"/>
    </source>
</evidence>
<dbReference type="InterPro" id="IPR007383">
    <property type="entry name" value="DUF445"/>
</dbReference>